<dbReference type="GeneID" id="39576638"/>
<dbReference type="InterPro" id="IPR054539">
    <property type="entry name" value="Beta-prop_PDH"/>
</dbReference>
<keyword evidence="5" id="KW-1185">Reference proteome</keyword>
<protein>
    <submittedName>
        <fullName evidence="4">Soluble quino protein glucose dehydrogenase</fullName>
    </submittedName>
</protein>
<dbReference type="RefSeq" id="XP_028465825.1">
    <property type="nucleotide sequence ID" value="XM_028608160.1"/>
</dbReference>
<feature type="signal peptide" evidence="2">
    <location>
        <begin position="1"/>
        <end position="22"/>
    </location>
</feature>
<keyword evidence="2" id="KW-0732">Signal</keyword>
<evidence type="ECO:0000313" key="5">
    <source>
        <dbReference type="Proteomes" id="UP000272025"/>
    </source>
</evidence>
<dbReference type="InterPro" id="IPR011041">
    <property type="entry name" value="Quinoprot_gluc/sorb_DH_b-prop"/>
</dbReference>
<dbReference type="Gene3D" id="2.120.10.30">
    <property type="entry name" value="TolB, C-terminal domain"/>
    <property type="match status" value="1"/>
</dbReference>
<feature type="region of interest" description="Disordered" evidence="1">
    <location>
        <begin position="429"/>
        <end position="462"/>
    </location>
</feature>
<accession>A0A3N2PU44</accession>
<dbReference type="Pfam" id="PF22807">
    <property type="entry name" value="TrAA12"/>
    <property type="match status" value="1"/>
</dbReference>
<evidence type="ECO:0000313" key="4">
    <source>
        <dbReference type="EMBL" id="ROT38019.1"/>
    </source>
</evidence>
<gene>
    <name evidence="4" type="ORF">SODALDRAFT_279311</name>
</gene>
<feature type="chain" id="PRO_5018285628" evidence="2">
    <location>
        <begin position="23"/>
        <end position="486"/>
    </location>
</feature>
<evidence type="ECO:0000256" key="1">
    <source>
        <dbReference type="SAM" id="MobiDB-lite"/>
    </source>
</evidence>
<name>A0A3N2PU44_SODAK</name>
<dbReference type="SUPFAM" id="SSF50952">
    <property type="entry name" value="Soluble quinoprotein glucose dehydrogenase"/>
    <property type="match status" value="1"/>
</dbReference>
<dbReference type="STRING" id="1314773.A0A3N2PU44"/>
<dbReference type="EMBL" id="ML119056">
    <property type="protein sequence ID" value="ROT38019.1"/>
    <property type="molecule type" value="Genomic_DNA"/>
</dbReference>
<dbReference type="OrthoDB" id="507128at2759"/>
<organism evidence="4 5">
    <name type="scientific">Sodiomyces alkalinus (strain CBS 110278 / VKM F-3762 / F11)</name>
    <name type="common">Alkaliphilic filamentous fungus</name>
    <dbReference type="NCBI Taxonomy" id="1314773"/>
    <lineage>
        <taxon>Eukaryota</taxon>
        <taxon>Fungi</taxon>
        <taxon>Dikarya</taxon>
        <taxon>Ascomycota</taxon>
        <taxon>Pezizomycotina</taxon>
        <taxon>Sordariomycetes</taxon>
        <taxon>Hypocreomycetidae</taxon>
        <taxon>Glomerellales</taxon>
        <taxon>Plectosphaerellaceae</taxon>
        <taxon>Sodiomyces</taxon>
    </lineage>
</organism>
<evidence type="ECO:0000256" key="2">
    <source>
        <dbReference type="SAM" id="SignalP"/>
    </source>
</evidence>
<dbReference type="AlphaFoldDB" id="A0A3N2PU44"/>
<dbReference type="InterPro" id="IPR011042">
    <property type="entry name" value="6-blade_b-propeller_TolB-like"/>
</dbReference>
<proteinExistence type="predicted"/>
<reference evidence="4 5" key="1">
    <citation type="journal article" date="2018" name="Mol. Ecol.">
        <title>The obligate alkalophilic soda-lake fungus Sodiomyces alkalinus has shifted to a protein diet.</title>
        <authorList>
            <person name="Grum-Grzhimaylo A.A."/>
            <person name="Falkoski D.L."/>
            <person name="van den Heuvel J."/>
            <person name="Valero-Jimenez C.A."/>
            <person name="Min B."/>
            <person name="Choi I.G."/>
            <person name="Lipzen A."/>
            <person name="Daum C.G."/>
            <person name="Aanen D.K."/>
            <person name="Tsang A."/>
            <person name="Henrissat B."/>
            <person name="Bilanenko E.N."/>
            <person name="de Vries R.P."/>
            <person name="van Kan J.A.L."/>
            <person name="Grigoriev I.V."/>
            <person name="Debets A.J.M."/>
        </authorList>
    </citation>
    <scope>NUCLEOTIDE SEQUENCE [LARGE SCALE GENOMIC DNA]</scope>
    <source>
        <strain evidence="4 5">F11</strain>
    </source>
</reference>
<sequence length="486" mass="52000">MKGLRTAALAAILSSAAYLVLADDTTCENILSPSYPVPAVHPGWKAQLIMEGLVRPRTLEVDAEGALLILDAGVGIRRVTFTDHGSTCLEVDENDLLVDDDRLNHGMALSLDGRTIYASTPDSVYAWSYDPSTGSISDNRTTVVDGMQSSVHVTRTLLVSRHSPGYLVIARGSSDNLAHQAHDLDAGVSQVRAFNLNNTAAYPIDFVAGGRVLGWGLRNSVGIDEDPATGRIYAVETSIDDVERNGELIKEDNPAEELNYLGTVAEALEREDDADAPNFGYPVCYAVWEADDIPDHDGLEVGDQFSIETNSTLNDTTCSENYVSPRLSFAAHTVPLAMRFTREGSQAWITFHGSFNREDPTGYTLSVVQFNDGEPVEPATSHDSVTHIMSMADLTTCPDNCFRPMAIAWGPSGRVFLTSDSTGELYIIERRADGPSGTQSGTIERPEETGSPDGGDDPDSAAVGVSAVQSLGLAVAAVLTGLLVAM</sequence>
<feature type="domain" description="Pyrroloquinoline quinone-dependent pyranose dehydrogenase beta-propeller" evidence="3">
    <location>
        <begin position="39"/>
        <end position="430"/>
    </location>
</feature>
<evidence type="ECO:0000259" key="3">
    <source>
        <dbReference type="Pfam" id="PF22807"/>
    </source>
</evidence>
<dbReference type="Proteomes" id="UP000272025">
    <property type="component" value="Unassembled WGS sequence"/>
</dbReference>